<name>A0AAN7XL50_ELEMC</name>
<gene>
    <name evidence="1" type="ORF">PBY51_019754</name>
</gene>
<dbReference type="EMBL" id="JAUZQC010000009">
    <property type="protein sequence ID" value="KAK5865488.1"/>
    <property type="molecule type" value="Genomic_DNA"/>
</dbReference>
<accession>A0AAN7XL50</accession>
<comment type="caution">
    <text evidence="1">The sequence shown here is derived from an EMBL/GenBank/DDBJ whole genome shotgun (WGS) entry which is preliminary data.</text>
</comment>
<dbReference type="Proteomes" id="UP001346869">
    <property type="component" value="Unassembled WGS sequence"/>
</dbReference>
<evidence type="ECO:0000313" key="1">
    <source>
        <dbReference type="EMBL" id="KAK5865488.1"/>
    </source>
</evidence>
<reference evidence="1 2" key="2">
    <citation type="journal article" date="2023" name="Mol. Biol. Evol.">
        <title>Genomics of Secondarily Temperate Adaptation in the Only Non-Antarctic Icefish.</title>
        <authorList>
            <person name="Rivera-Colon A.G."/>
            <person name="Rayamajhi N."/>
            <person name="Minhas B.F."/>
            <person name="Madrigal G."/>
            <person name="Bilyk K.T."/>
            <person name="Yoon V."/>
            <person name="Hune M."/>
            <person name="Gregory S."/>
            <person name="Cheng C.H.C."/>
            <person name="Catchen J.M."/>
        </authorList>
    </citation>
    <scope>NUCLEOTIDE SEQUENCE [LARGE SCALE GENOMIC DNA]</scope>
    <source>
        <strain evidence="1">JMC-PN-2008</strain>
    </source>
</reference>
<reference evidence="1 2" key="1">
    <citation type="journal article" date="2023" name="Genes (Basel)">
        <title>Chromosome-Level Genome Assembly and Circadian Gene Repertoire of the Patagonia Blennie Eleginops maclovinus-The Closest Ancestral Proxy of Antarctic Cryonotothenioids.</title>
        <authorList>
            <person name="Cheng C.C."/>
            <person name="Rivera-Colon A.G."/>
            <person name="Minhas B.F."/>
            <person name="Wilson L."/>
            <person name="Rayamajhi N."/>
            <person name="Vargas-Chacoff L."/>
            <person name="Catchen J.M."/>
        </authorList>
    </citation>
    <scope>NUCLEOTIDE SEQUENCE [LARGE SCALE GENOMIC DNA]</scope>
    <source>
        <strain evidence="1">JMC-PN-2008</strain>
    </source>
</reference>
<sequence>MTESMTESPCPGLHVRIRGDSPLPSPCLSLRVRVLHRVRDSPSASEYFCPGLRVQVRVRASASEAMSGSMTESPCQSLYAWVCLFN</sequence>
<organism evidence="1 2">
    <name type="scientific">Eleginops maclovinus</name>
    <name type="common">Patagonian blennie</name>
    <name type="synonym">Eleginus maclovinus</name>
    <dbReference type="NCBI Taxonomy" id="56733"/>
    <lineage>
        <taxon>Eukaryota</taxon>
        <taxon>Metazoa</taxon>
        <taxon>Chordata</taxon>
        <taxon>Craniata</taxon>
        <taxon>Vertebrata</taxon>
        <taxon>Euteleostomi</taxon>
        <taxon>Actinopterygii</taxon>
        <taxon>Neopterygii</taxon>
        <taxon>Teleostei</taxon>
        <taxon>Neoteleostei</taxon>
        <taxon>Acanthomorphata</taxon>
        <taxon>Eupercaria</taxon>
        <taxon>Perciformes</taxon>
        <taxon>Notothenioidei</taxon>
        <taxon>Eleginopidae</taxon>
        <taxon>Eleginops</taxon>
    </lineage>
</organism>
<keyword evidence="2" id="KW-1185">Reference proteome</keyword>
<dbReference type="AlphaFoldDB" id="A0AAN7XL50"/>
<proteinExistence type="predicted"/>
<protein>
    <submittedName>
        <fullName evidence="1">Uncharacterized protein</fullName>
    </submittedName>
</protein>
<evidence type="ECO:0000313" key="2">
    <source>
        <dbReference type="Proteomes" id="UP001346869"/>
    </source>
</evidence>